<evidence type="ECO:0000313" key="1">
    <source>
        <dbReference type="EMBL" id="KOM43301.1"/>
    </source>
</evidence>
<organism evidence="1 2">
    <name type="scientific">Phaseolus angularis</name>
    <name type="common">Azuki bean</name>
    <name type="synonym">Vigna angularis</name>
    <dbReference type="NCBI Taxonomy" id="3914"/>
    <lineage>
        <taxon>Eukaryota</taxon>
        <taxon>Viridiplantae</taxon>
        <taxon>Streptophyta</taxon>
        <taxon>Embryophyta</taxon>
        <taxon>Tracheophyta</taxon>
        <taxon>Spermatophyta</taxon>
        <taxon>Magnoliopsida</taxon>
        <taxon>eudicotyledons</taxon>
        <taxon>Gunneridae</taxon>
        <taxon>Pentapetalae</taxon>
        <taxon>rosids</taxon>
        <taxon>fabids</taxon>
        <taxon>Fabales</taxon>
        <taxon>Fabaceae</taxon>
        <taxon>Papilionoideae</taxon>
        <taxon>50 kb inversion clade</taxon>
        <taxon>NPAAA clade</taxon>
        <taxon>indigoferoid/millettioid clade</taxon>
        <taxon>Phaseoleae</taxon>
        <taxon>Vigna</taxon>
    </lineage>
</organism>
<dbReference type="EMBL" id="CM003375">
    <property type="protein sequence ID" value="KOM43301.1"/>
    <property type="molecule type" value="Genomic_DNA"/>
</dbReference>
<sequence>MRRDTLFFVGCAELAAVREATTVWTLLEQLGRHPFFISRHSLLSLRVDGCWKCTTGLDRETPLGWMFAPGCLFLQGVRLLEKALMRVAACWMHPLLCWTRVECAGRALSSTLLDVRWSAGRALECWTCAEVLDVCWMDARAGCVNEDVGCAGHCWTLVLDVCGRALWSVLDVRCLPSCWTVRRGRVLTPGPCLRVQLLCWTAK</sequence>
<name>A0A0L9UKS9_PHAAN</name>
<reference evidence="2" key="1">
    <citation type="journal article" date="2015" name="Proc. Natl. Acad. Sci. U.S.A.">
        <title>Genome sequencing of adzuki bean (Vigna angularis) provides insight into high starch and low fat accumulation and domestication.</title>
        <authorList>
            <person name="Yang K."/>
            <person name="Tian Z."/>
            <person name="Chen C."/>
            <person name="Luo L."/>
            <person name="Zhao B."/>
            <person name="Wang Z."/>
            <person name="Yu L."/>
            <person name="Li Y."/>
            <person name="Sun Y."/>
            <person name="Li W."/>
            <person name="Chen Y."/>
            <person name="Li Y."/>
            <person name="Zhang Y."/>
            <person name="Ai D."/>
            <person name="Zhao J."/>
            <person name="Shang C."/>
            <person name="Ma Y."/>
            <person name="Wu B."/>
            <person name="Wang M."/>
            <person name="Gao L."/>
            <person name="Sun D."/>
            <person name="Zhang P."/>
            <person name="Guo F."/>
            <person name="Wang W."/>
            <person name="Li Y."/>
            <person name="Wang J."/>
            <person name="Varshney R.K."/>
            <person name="Wang J."/>
            <person name="Ling H.Q."/>
            <person name="Wan P."/>
        </authorList>
    </citation>
    <scope>NUCLEOTIDE SEQUENCE</scope>
    <source>
        <strain evidence="2">cv. Jingnong 6</strain>
    </source>
</reference>
<accession>A0A0L9UKS9</accession>
<proteinExistence type="predicted"/>
<dbReference type="Gramene" id="KOM43301">
    <property type="protein sequence ID" value="KOM43301"/>
    <property type="gene ID" value="LR48_Vigan05g090500"/>
</dbReference>
<protein>
    <submittedName>
        <fullName evidence="1">Uncharacterized protein</fullName>
    </submittedName>
</protein>
<evidence type="ECO:0000313" key="2">
    <source>
        <dbReference type="Proteomes" id="UP000053144"/>
    </source>
</evidence>
<dbReference type="Proteomes" id="UP000053144">
    <property type="component" value="Chromosome 5"/>
</dbReference>
<gene>
    <name evidence="1" type="ORF">LR48_Vigan05g090500</name>
</gene>
<dbReference type="AlphaFoldDB" id="A0A0L9UKS9"/>